<dbReference type="AlphaFoldDB" id="K9H464"/>
<evidence type="ECO:0000313" key="4">
    <source>
        <dbReference type="EMBL" id="EKV31874.1"/>
    </source>
</evidence>
<comment type="caution">
    <text evidence="4">The sequence shown here is derived from an EMBL/GenBank/DDBJ whole genome shotgun (WGS) entry which is preliminary data.</text>
</comment>
<sequence>MTVFTDATATPGALPRAPASAEAAKGVRLPGFCGVSGRFAALGDPPPRPALVGDQEADFAVVGAGFVGVAAARRLAELCPDARIALVDAQRVGEGTSGRFSGFVIELPHKGDLEKPDQAHKQRLHGLNTPTGSLRAARVVMAEVPVTHTRGCWWRSSSRPRVEGGRGKPAGEGQAHPRDLPKEAEDAPDTRR</sequence>
<organism evidence="4 5">
    <name type="scientific">Caenispirillum salinarum AK4</name>
    <dbReference type="NCBI Taxonomy" id="1238182"/>
    <lineage>
        <taxon>Bacteria</taxon>
        <taxon>Pseudomonadati</taxon>
        <taxon>Pseudomonadota</taxon>
        <taxon>Alphaproteobacteria</taxon>
        <taxon>Rhodospirillales</taxon>
        <taxon>Novispirillaceae</taxon>
        <taxon>Caenispirillum</taxon>
    </lineage>
</organism>
<dbReference type="EMBL" id="ANHY01000005">
    <property type="protein sequence ID" value="EKV31874.1"/>
    <property type="molecule type" value="Genomic_DNA"/>
</dbReference>
<reference evidence="4 5" key="1">
    <citation type="journal article" date="2013" name="Genome Announc.">
        <title>Draft Genome Sequence of an Alphaproteobacterium, Caenispirillum salinarum AK4(T), Isolated from a Solar Saltern.</title>
        <authorList>
            <person name="Khatri I."/>
            <person name="Singh A."/>
            <person name="Korpole S."/>
            <person name="Pinnaka A.K."/>
            <person name="Subramanian S."/>
        </authorList>
    </citation>
    <scope>NUCLEOTIDE SEQUENCE [LARGE SCALE GENOMIC DNA]</scope>
    <source>
        <strain evidence="4 5">AK4</strain>
    </source>
</reference>
<accession>K9H464</accession>
<evidence type="ECO:0000313" key="5">
    <source>
        <dbReference type="Proteomes" id="UP000009881"/>
    </source>
</evidence>
<dbReference type="RefSeq" id="WP_009539743.1">
    <property type="nucleotide sequence ID" value="NZ_ANHY01000005.1"/>
</dbReference>
<dbReference type="eggNOG" id="COG0665">
    <property type="taxonomic scope" value="Bacteria"/>
</dbReference>
<evidence type="ECO:0000256" key="2">
    <source>
        <dbReference type="SAM" id="MobiDB-lite"/>
    </source>
</evidence>
<dbReference type="Pfam" id="PF01266">
    <property type="entry name" value="DAO"/>
    <property type="match status" value="1"/>
</dbReference>
<proteinExistence type="predicted"/>
<dbReference type="GO" id="GO:0016491">
    <property type="term" value="F:oxidoreductase activity"/>
    <property type="evidence" value="ECO:0007669"/>
    <property type="project" value="UniProtKB-KW"/>
</dbReference>
<feature type="domain" description="FAD dependent oxidoreductase" evidence="3">
    <location>
        <begin position="58"/>
        <end position="107"/>
    </location>
</feature>
<evidence type="ECO:0000256" key="1">
    <source>
        <dbReference type="ARBA" id="ARBA00023002"/>
    </source>
</evidence>
<feature type="compositionally biased region" description="Basic and acidic residues" evidence="2">
    <location>
        <begin position="175"/>
        <end position="192"/>
    </location>
</feature>
<dbReference type="InterPro" id="IPR006076">
    <property type="entry name" value="FAD-dep_OxRdtase"/>
</dbReference>
<name>K9H464_9PROT</name>
<gene>
    <name evidence="4" type="ORF">C882_3626</name>
</gene>
<protein>
    <submittedName>
        <fullName evidence="4">Oxidoreductase-related protein</fullName>
    </submittedName>
</protein>
<dbReference type="Gene3D" id="3.50.50.60">
    <property type="entry name" value="FAD/NAD(P)-binding domain"/>
    <property type="match status" value="1"/>
</dbReference>
<feature type="region of interest" description="Disordered" evidence="2">
    <location>
        <begin position="156"/>
        <end position="192"/>
    </location>
</feature>
<keyword evidence="1" id="KW-0560">Oxidoreductase</keyword>
<dbReference type="Proteomes" id="UP000009881">
    <property type="component" value="Unassembled WGS sequence"/>
</dbReference>
<keyword evidence="5" id="KW-1185">Reference proteome</keyword>
<evidence type="ECO:0000259" key="3">
    <source>
        <dbReference type="Pfam" id="PF01266"/>
    </source>
</evidence>
<dbReference type="InterPro" id="IPR036188">
    <property type="entry name" value="FAD/NAD-bd_sf"/>
</dbReference>
<dbReference type="STRING" id="1238182.C882_3626"/>
<dbReference type="OrthoDB" id="9769600at2"/>
<dbReference type="SUPFAM" id="SSF51905">
    <property type="entry name" value="FAD/NAD(P)-binding domain"/>
    <property type="match status" value="1"/>
</dbReference>